<dbReference type="GO" id="GO:0022857">
    <property type="term" value="F:transmembrane transporter activity"/>
    <property type="evidence" value="ECO:0007669"/>
    <property type="project" value="InterPro"/>
</dbReference>
<dbReference type="Pfam" id="PF07690">
    <property type="entry name" value="MFS_1"/>
    <property type="match status" value="1"/>
</dbReference>
<dbReference type="Proteomes" id="UP000442533">
    <property type="component" value="Unassembled WGS sequence"/>
</dbReference>
<dbReference type="InterPro" id="IPR036259">
    <property type="entry name" value="MFS_trans_sf"/>
</dbReference>
<feature type="transmembrane region" description="Helical" evidence="4">
    <location>
        <begin position="350"/>
        <end position="369"/>
    </location>
</feature>
<dbReference type="SUPFAM" id="SSF103473">
    <property type="entry name" value="MFS general substrate transporter"/>
    <property type="match status" value="1"/>
</dbReference>
<feature type="transmembrane region" description="Helical" evidence="4">
    <location>
        <begin position="109"/>
        <end position="129"/>
    </location>
</feature>
<feature type="transmembrane region" description="Helical" evidence="4">
    <location>
        <begin position="256"/>
        <end position="277"/>
    </location>
</feature>
<evidence type="ECO:0000256" key="2">
    <source>
        <dbReference type="ARBA" id="ARBA00022989"/>
    </source>
</evidence>
<sequence length="396" mass="39737">MAETASHPAAHPAVPAGMTVLLAAACGLIAANIYYAQPLAGPISAGLGLSPQAAGLVVTLTQIGYGAGLLLIVPLGDLVENRRLVLAMIGVATLGLLVAALSVHAVGFLLASLLIGLGSVAVQVLVPYAAHLAPEAVRGRVVGNVMSGLMLGIMLARPVSSLVAQLLSWRAVFLVSAGVMVALALVLMRALPPRVPAARLGYGGLLASMGRLAAGTPILRRRALYQACLFAAFSLFWTTVPLLLAGPRFGLSQGGIALFALAGVAGAVAAPIAGRLADHGRTRIATACAMLAVAAAFALTGLVPLGSAVSLGLLVAAAVLLDFGVSANMTLGQRAIFALGAEFRSRLNGLYMATFFVGGALGSAVGGWAFAQGGWALAAGIGAALPMLALAYWATE</sequence>
<organism evidence="6 7">
    <name type="scientific">Paracoccus limosus</name>
    <dbReference type="NCBI Taxonomy" id="913252"/>
    <lineage>
        <taxon>Bacteria</taxon>
        <taxon>Pseudomonadati</taxon>
        <taxon>Pseudomonadota</taxon>
        <taxon>Alphaproteobacteria</taxon>
        <taxon>Rhodobacterales</taxon>
        <taxon>Paracoccaceae</taxon>
        <taxon>Paracoccus</taxon>
    </lineage>
</organism>
<evidence type="ECO:0000256" key="4">
    <source>
        <dbReference type="SAM" id="Phobius"/>
    </source>
</evidence>
<gene>
    <name evidence="6" type="ORF">GL279_07225</name>
</gene>
<dbReference type="InterPro" id="IPR020846">
    <property type="entry name" value="MFS_dom"/>
</dbReference>
<name>A0A844H0K2_9RHOB</name>
<dbReference type="PANTHER" id="PTHR42910:SF1">
    <property type="entry name" value="MAJOR FACILITATOR SUPERFAMILY (MFS) PROFILE DOMAIN-CONTAINING PROTEIN"/>
    <property type="match status" value="1"/>
</dbReference>
<evidence type="ECO:0000313" key="7">
    <source>
        <dbReference type="Proteomes" id="UP000442533"/>
    </source>
</evidence>
<feature type="transmembrane region" description="Helical" evidence="4">
    <location>
        <begin position="171"/>
        <end position="191"/>
    </location>
</feature>
<evidence type="ECO:0000313" key="6">
    <source>
        <dbReference type="EMBL" id="MTH34389.1"/>
    </source>
</evidence>
<dbReference type="AlphaFoldDB" id="A0A844H0K2"/>
<protein>
    <submittedName>
        <fullName evidence="6">MFS transporter</fullName>
    </submittedName>
</protein>
<feature type="transmembrane region" description="Helical" evidence="4">
    <location>
        <begin position="12"/>
        <end position="33"/>
    </location>
</feature>
<dbReference type="OrthoDB" id="9815356at2"/>
<dbReference type="RefSeq" id="WP_155063949.1">
    <property type="nucleotide sequence ID" value="NZ_WMIF01000007.1"/>
</dbReference>
<keyword evidence="1 4" id="KW-0812">Transmembrane</keyword>
<feature type="transmembrane region" description="Helical" evidence="4">
    <location>
        <begin position="375"/>
        <end position="394"/>
    </location>
</feature>
<feature type="transmembrane region" description="Helical" evidence="4">
    <location>
        <begin position="141"/>
        <end position="159"/>
    </location>
</feature>
<evidence type="ECO:0000259" key="5">
    <source>
        <dbReference type="PROSITE" id="PS50850"/>
    </source>
</evidence>
<dbReference type="InterPro" id="IPR011701">
    <property type="entry name" value="MFS"/>
</dbReference>
<dbReference type="PROSITE" id="PS50850">
    <property type="entry name" value="MFS"/>
    <property type="match status" value="1"/>
</dbReference>
<feature type="transmembrane region" description="Helical" evidence="4">
    <location>
        <begin position="284"/>
        <end position="303"/>
    </location>
</feature>
<feature type="transmembrane region" description="Helical" evidence="4">
    <location>
        <begin position="53"/>
        <end position="72"/>
    </location>
</feature>
<evidence type="ECO:0000256" key="1">
    <source>
        <dbReference type="ARBA" id="ARBA00022692"/>
    </source>
</evidence>
<dbReference type="PANTHER" id="PTHR42910">
    <property type="entry name" value="TRANSPORTER SCO4007-RELATED"/>
    <property type="match status" value="1"/>
</dbReference>
<feature type="transmembrane region" description="Helical" evidence="4">
    <location>
        <begin position="309"/>
        <end position="329"/>
    </location>
</feature>
<keyword evidence="3 4" id="KW-0472">Membrane</keyword>
<keyword evidence="2 4" id="KW-1133">Transmembrane helix</keyword>
<keyword evidence="7" id="KW-1185">Reference proteome</keyword>
<accession>A0A844H0K2</accession>
<evidence type="ECO:0000256" key="3">
    <source>
        <dbReference type="ARBA" id="ARBA00023136"/>
    </source>
</evidence>
<dbReference type="CDD" id="cd17324">
    <property type="entry name" value="MFS_NepI_like"/>
    <property type="match status" value="1"/>
</dbReference>
<reference evidence="6 7" key="1">
    <citation type="submission" date="2019-11" db="EMBL/GenBank/DDBJ databases">
        <authorList>
            <person name="Dong K."/>
        </authorList>
    </citation>
    <scope>NUCLEOTIDE SEQUENCE [LARGE SCALE GENOMIC DNA]</scope>
    <source>
        <strain evidence="6 7">JCM 17370</strain>
    </source>
</reference>
<dbReference type="EMBL" id="WMIF01000007">
    <property type="protein sequence ID" value="MTH34389.1"/>
    <property type="molecule type" value="Genomic_DNA"/>
</dbReference>
<dbReference type="Gene3D" id="1.20.1250.20">
    <property type="entry name" value="MFS general substrate transporter like domains"/>
    <property type="match status" value="1"/>
</dbReference>
<feature type="domain" description="Major facilitator superfamily (MFS) profile" evidence="5">
    <location>
        <begin position="18"/>
        <end position="396"/>
    </location>
</feature>
<comment type="caution">
    <text evidence="6">The sequence shown here is derived from an EMBL/GenBank/DDBJ whole genome shotgun (WGS) entry which is preliminary data.</text>
</comment>
<feature type="transmembrane region" description="Helical" evidence="4">
    <location>
        <begin position="223"/>
        <end position="244"/>
    </location>
</feature>
<feature type="transmembrane region" description="Helical" evidence="4">
    <location>
        <begin position="84"/>
        <end position="103"/>
    </location>
</feature>
<proteinExistence type="predicted"/>